<feature type="transmembrane region" description="Helical" evidence="1">
    <location>
        <begin position="501"/>
        <end position="521"/>
    </location>
</feature>
<accession>A0A1I1RTH9</accession>
<dbReference type="Gene3D" id="1.20.1640.10">
    <property type="entry name" value="Multidrug efflux transporter AcrB transmembrane domain"/>
    <property type="match status" value="4"/>
</dbReference>
<dbReference type="PANTHER" id="PTHR32063">
    <property type="match status" value="1"/>
</dbReference>
<feature type="transmembrane region" description="Helical" evidence="1">
    <location>
        <begin position="1088"/>
        <end position="1110"/>
    </location>
</feature>
<dbReference type="SUPFAM" id="SSF82714">
    <property type="entry name" value="Multidrug efflux transporter AcrB TolC docking domain, DN and DC subdomains"/>
    <property type="match status" value="2"/>
</dbReference>
<dbReference type="PANTHER" id="PTHR32063:SF19">
    <property type="entry name" value="CATION EFFLUX SYSTEM PROTEIN CUSA"/>
    <property type="match status" value="1"/>
</dbReference>
<keyword evidence="1" id="KW-0812">Transmembrane</keyword>
<dbReference type="RefSeq" id="WP_092853235.1">
    <property type="nucleotide sequence ID" value="NZ_FOMI01000010.1"/>
</dbReference>
<dbReference type="STRING" id="870482.SAMN04487987_11072"/>
<dbReference type="SUPFAM" id="SSF82866">
    <property type="entry name" value="Multidrug efflux transporter AcrB transmembrane domain"/>
    <property type="match status" value="2"/>
</dbReference>
<dbReference type="Gene3D" id="3.30.70.1440">
    <property type="entry name" value="Multidrug efflux transporter AcrB pore domain"/>
    <property type="match status" value="1"/>
</dbReference>
<dbReference type="GO" id="GO:0005886">
    <property type="term" value="C:plasma membrane"/>
    <property type="evidence" value="ECO:0007669"/>
    <property type="project" value="TreeGrafter"/>
</dbReference>
<feature type="transmembrane region" description="Helical" evidence="1">
    <location>
        <begin position="1063"/>
        <end position="1082"/>
    </location>
</feature>
<reference evidence="3" key="1">
    <citation type="submission" date="2016-10" db="EMBL/GenBank/DDBJ databases">
        <authorList>
            <person name="Varghese N."/>
            <person name="Submissions S."/>
        </authorList>
    </citation>
    <scope>NUCLEOTIDE SEQUENCE [LARGE SCALE GENOMIC DNA]</scope>
    <source>
        <strain evidence="3">DSM 25730</strain>
    </source>
</reference>
<sequence length="1254" mass="138756">MLNKAIKFLIENKLVAVLLLVLFVGWGTVNAPFNWDSGFLPSNPVAVDAIPDIGENQQIVFTKWGGRSPQDIEDQITYPLTTSLLGIPGVKTIRSSSMFGFSSIYIILEEDVEFYWSRSRILEKLNSLPSGLLPEGVNPALGPDATGLGQIFWYTLEGRDENGNVTGGWDLHELRSIQDYYVKYALSSASGVSEVASIGGYVQEYQVDVNPELMRQYNIELHHVVKAVKESNKDIGAQTIEINNAEYLVRGLGYVKSISDIENAVVTSEDYTVIRIKDIGKVSLGPATRRGLLDKEGAEVVGAVVVARYGANPMEVINNVKEKINELSAGLPSKVLDDGRTSQVTIVPFYDRTELIKETLGTLNEALTLEILITILVIIIMVFNLRASVLISGLLPVAVLMVFIAMKFFGVDANIVALSGIAIAIGTMVDVGVILSENIIRHLDEDDGTQSINTVVYNSTAEVSGAIVTAVMTTIISFIPVFTMIGAEGKLFRPLAFTKTFALTASIIVALFLIPPFAAFLFRKKSIQKHFKYALNGVLIALGIITIVYGCWLGLILIAFGIPALLNLQNKVTDKQTNFINIIISASAIIFLLAEYWRPLGVDKSIFWNLIFVSVICFGLLGGFSLFIKYYTRILRWCLDNKLLFLSVPTAIVIAGFFIMKNTGKEFMPSLNEGSFLLMPTSMPHSGVEENKRVLQQLDMAVASIPEIKTVVGKAGRTESALDPAPLSMYENIIQYKSEYMLNAHGERQRYKVNEDGLFELKDGRLIHNENIEVSSSISTTLSTRSVENKAIIKSTLLNIQSSQLIENDDGEYYRNWRPEIESPDDIWNEIVRVTKLPGVTSAPKLQPIETRLVMLQTGMRAPMGIKVKGQDLKQIEAFGVQLENIIKEAEGIKKEAVFADRIVGKPYLLIDIDREKIARYGVSIEEVQNVLKVAVGGMVLTQTVEGRERYGVRVRYPRELRANPTDLQQIYVPVEKGSPVPLSELATIRYEQGPQVIKSEDTFLVGYVLFDKLDGFAEVSVVENAQALIQEKIDSGELIVPKGINYAFTGTYENQLRAEQTLSVVVPLALAIIFLILYFQFRSVGTSLMVFTGIAVAFAGGFVMIWLYGQDWFLNFNVAGENLRDLFQMHPINLSVAVWVGFIALFGIATDDGVVMATYLTQTFNRNTPENKKEIRTSIVEAGEKRIRPCLMTTATTILALLPVLTSTGRGSDIMIPMAIPSFGGMLIALITLFVVPVLYSWKSEIQLKRAKK</sequence>
<dbReference type="PRINTS" id="PR00702">
    <property type="entry name" value="ACRIFLAVINRP"/>
</dbReference>
<keyword evidence="3" id="KW-1185">Reference proteome</keyword>
<dbReference type="SUPFAM" id="SSF82693">
    <property type="entry name" value="Multidrug efflux transporter AcrB pore domain, PN1, PN2, PC1 and PC2 subdomains"/>
    <property type="match status" value="2"/>
</dbReference>
<feature type="transmembrane region" description="Helical" evidence="1">
    <location>
        <begin position="643"/>
        <end position="660"/>
    </location>
</feature>
<evidence type="ECO:0000313" key="3">
    <source>
        <dbReference type="Proteomes" id="UP000199439"/>
    </source>
</evidence>
<dbReference type="GO" id="GO:0042910">
    <property type="term" value="F:xenobiotic transmembrane transporter activity"/>
    <property type="evidence" value="ECO:0007669"/>
    <property type="project" value="TreeGrafter"/>
</dbReference>
<proteinExistence type="predicted"/>
<evidence type="ECO:0000313" key="2">
    <source>
        <dbReference type="EMBL" id="SFD34883.1"/>
    </source>
</evidence>
<dbReference type="EMBL" id="FOMI01000010">
    <property type="protein sequence ID" value="SFD34883.1"/>
    <property type="molecule type" value="Genomic_DNA"/>
</dbReference>
<name>A0A1I1RTH9_9FLAO</name>
<feature type="transmembrane region" description="Helical" evidence="1">
    <location>
        <begin position="606"/>
        <end position="631"/>
    </location>
</feature>
<feature type="transmembrane region" description="Helical" evidence="1">
    <location>
        <begin position="1131"/>
        <end position="1150"/>
    </location>
</feature>
<dbReference type="OrthoDB" id="9758757at2"/>
<feature type="transmembrane region" description="Helical" evidence="1">
    <location>
        <begin position="415"/>
        <end position="435"/>
    </location>
</feature>
<dbReference type="Gene3D" id="3.30.2090.10">
    <property type="entry name" value="Multidrug efflux transporter AcrB TolC docking domain, DN and DC subdomains"/>
    <property type="match status" value="2"/>
</dbReference>
<dbReference type="Gene3D" id="3.30.70.1430">
    <property type="entry name" value="Multidrug efflux transporter AcrB pore domain"/>
    <property type="match status" value="2"/>
</dbReference>
<feature type="transmembrane region" description="Helical" evidence="1">
    <location>
        <begin position="1215"/>
        <end position="1241"/>
    </location>
</feature>
<feature type="transmembrane region" description="Helical" evidence="1">
    <location>
        <begin position="366"/>
        <end position="383"/>
    </location>
</feature>
<feature type="transmembrane region" description="Helical" evidence="1">
    <location>
        <begin position="455"/>
        <end position="481"/>
    </location>
</feature>
<feature type="transmembrane region" description="Helical" evidence="1">
    <location>
        <begin position="533"/>
        <end position="566"/>
    </location>
</feature>
<organism evidence="2 3">
    <name type="scientific">Algibacter pectinivorans</name>
    <dbReference type="NCBI Taxonomy" id="870482"/>
    <lineage>
        <taxon>Bacteria</taxon>
        <taxon>Pseudomonadati</taxon>
        <taxon>Bacteroidota</taxon>
        <taxon>Flavobacteriia</taxon>
        <taxon>Flavobacteriales</taxon>
        <taxon>Flavobacteriaceae</taxon>
        <taxon>Algibacter</taxon>
    </lineage>
</organism>
<protein>
    <submittedName>
        <fullName evidence="2">Cu(I)/Ag(I) efflux system membrane protein CusA/SilA</fullName>
    </submittedName>
</protein>
<dbReference type="Proteomes" id="UP000199439">
    <property type="component" value="Unassembled WGS sequence"/>
</dbReference>
<gene>
    <name evidence="2" type="ORF">SAMN04487987_11072</name>
</gene>
<dbReference type="InterPro" id="IPR027463">
    <property type="entry name" value="AcrB_DN_DC_subdom"/>
</dbReference>
<dbReference type="Gene3D" id="3.30.70.1320">
    <property type="entry name" value="Multidrug efflux transporter AcrB pore domain like"/>
    <property type="match status" value="1"/>
</dbReference>
<keyword evidence="1" id="KW-0472">Membrane</keyword>
<evidence type="ECO:0000256" key="1">
    <source>
        <dbReference type="SAM" id="Phobius"/>
    </source>
</evidence>
<feature type="transmembrane region" description="Helical" evidence="1">
    <location>
        <begin position="390"/>
        <end position="409"/>
    </location>
</feature>
<dbReference type="AlphaFoldDB" id="A0A1I1RTH9"/>
<feature type="transmembrane region" description="Helical" evidence="1">
    <location>
        <begin position="578"/>
        <end position="594"/>
    </location>
</feature>
<dbReference type="InterPro" id="IPR001036">
    <property type="entry name" value="Acrflvin-R"/>
</dbReference>
<keyword evidence="1" id="KW-1133">Transmembrane helix</keyword>
<dbReference type="Pfam" id="PF00873">
    <property type="entry name" value="ACR_tran"/>
    <property type="match status" value="4"/>
</dbReference>